<evidence type="ECO:0000256" key="3">
    <source>
        <dbReference type="ARBA" id="ARBA00022741"/>
    </source>
</evidence>
<evidence type="ECO:0000256" key="5">
    <source>
        <dbReference type="ARBA" id="ARBA00022840"/>
    </source>
</evidence>
<feature type="region of interest" description="Disordered" evidence="8">
    <location>
        <begin position="203"/>
        <end position="240"/>
    </location>
</feature>
<evidence type="ECO:0000256" key="4">
    <source>
        <dbReference type="ARBA" id="ARBA00022777"/>
    </source>
</evidence>
<keyword evidence="5 6" id="KW-0067">ATP-binding</keyword>
<feature type="domain" description="Protein kinase" evidence="9">
    <location>
        <begin position="475"/>
        <end position="752"/>
    </location>
</feature>
<feature type="compositionally biased region" description="Basic and acidic residues" evidence="8">
    <location>
        <begin position="115"/>
        <end position="126"/>
    </location>
</feature>
<keyword evidence="7" id="KW-0175">Coiled coil</keyword>
<dbReference type="SUPFAM" id="SSF56112">
    <property type="entry name" value="Protein kinase-like (PK-like)"/>
    <property type="match status" value="1"/>
</dbReference>
<dbReference type="PROSITE" id="PS50011">
    <property type="entry name" value="PROTEIN_KINASE_DOM"/>
    <property type="match status" value="1"/>
</dbReference>
<feature type="compositionally biased region" description="Basic and acidic residues" evidence="8">
    <location>
        <begin position="144"/>
        <end position="156"/>
    </location>
</feature>
<feature type="region of interest" description="Disordered" evidence="8">
    <location>
        <begin position="754"/>
        <end position="778"/>
    </location>
</feature>
<sequence length="778" mass="88811">MTTDAAADRMQQVNFGAPSNFELEKRIFNTGPKASRTFPTSTVVERDRVIGEIPNKNYSTCTPLCYIHERETMVNSGINEVCTSVQPAAGTNSSCLLSAPPPSDFSNVSSAGSVSDREPETPEKSMPRVTRAPSEKKSGRKRKRDGDTPKSEKKITEFIVKNHGSSPKRFSNATQALNNGGDNSSSNDNFTFSSISPVPNCRTTPNHLSIYSSSDSNSSSPQQSKMKVDNESQTDEVTVGSEEFRMELAKKDKMIEDMQRSLDELRQQAIAKDRKVEACKETIKRLLIQQSTMERKQAKAKCMEDCLRIGQFKPTRHREEFREMWSDGWAFEEINKAQQRITNERNEIINASQNLRKRKPTSNSSRDMKNCRTSGTTSDGAIPSTSSCSTSSAATSGDELFARPELPKELSLQEYIEQDEIYRLRKEHLKKEEAELIADRDRLERERNLHIRELKRVQYEESSRYKDHELLNKRYLLLSLLGKGGFSEVWRAFDLDENKYVACKIHHVNKEWKEDKKANYVKHAMREKDIHKTLDHPRIVRLFDLFTIDNHSFCTVLEYCDGNDLDFYLKQNKQIPEKEARSIIMQVVSALRYLAEKRPPIIHYDLKPANILLQSGTTSGALKITDFGLSKIMEDADDADSIELTSQGAGTYWYLPPETFVVGHQPPKISSKVDVWSVGVIFYQCLYGKRPFGHEQTQQKILEENTILKATEVVFPAKPAVTPVAQDFIRRCLQYRKEERADVFELSRHELFRPRGQKSIQMPSSPSQRNSRSEDTDF</sequence>
<feature type="compositionally biased region" description="Polar residues" evidence="8">
    <location>
        <begin position="163"/>
        <end position="177"/>
    </location>
</feature>
<dbReference type="InterPro" id="IPR000719">
    <property type="entry name" value="Prot_kinase_dom"/>
</dbReference>
<dbReference type="GO" id="GO:0004674">
    <property type="term" value="F:protein serine/threonine kinase activity"/>
    <property type="evidence" value="ECO:0007669"/>
    <property type="project" value="UniProtKB-KW"/>
</dbReference>
<feature type="coiled-coil region" evidence="7">
    <location>
        <begin position="426"/>
        <end position="460"/>
    </location>
</feature>
<evidence type="ECO:0000313" key="11">
    <source>
        <dbReference type="Proteomes" id="UP001608902"/>
    </source>
</evidence>
<evidence type="ECO:0000313" key="10">
    <source>
        <dbReference type="EMBL" id="MFH4976778.1"/>
    </source>
</evidence>
<keyword evidence="4" id="KW-0418">Kinase</keyword>
<feature type="compositionally biased region" description="Low complexity" evidence="8">
    <location>
        <begin position="384"/>
        <end position="396"/>
    </location>
</feature>
<evidence type="ECO:0000256" key="1">
    <source>
        <dbReference type="ARBA" id="ARBA00022527"/>
    </source>
</evidence>
<dbReference type="SMART" id="SM00220">
    <property type="entry name" value="S_TKc"/>
    <property type="match status" value="1"/>
</dbReference>
<evidence type="ECO:0000256" key="6">
    <source>
        <dbReference type="PROSITE-ProRule" id="PRU10141"/>
    </source>
</evidence>
<evidence type="ECO:0000256" key="7">
    <source>
        <dbReference type="SAM" id="Coils"/>
    </source>
</evidence>
<dbReference type="EMBL" id="JBGFUD010001803">
    <property type="protein sequence ID" value="MFH4976778.1"/>
    <property type="molecule type" value="Genomic_DNA"/>
</dbReference>
<dbReference type="InterPro" id="IPR017441">
    <property type="entry name" value="Protein_kinase_ATP_BS"/>
</dbReference>
<proteinExistence type="predicted"/>
<name>A0ABD6E9Q5_9BILA</name>
<dbReference type="PANTHER" id="PTHR22974:SF23">
    <property type="entry name" value="TOUSLED-LIKE KINASE, ISOFORM G"/>
    <property type="match status" value="1"/>
</dbReference>
<protein>
    <recommendedName>
        <fullName evidence="9">Protein kinase domain-containing protein</fullName>
    </recommendedName>
</protein>
<dbReference type="PROSITE" id="PS00108">
    <property type="entry name" value="PROTEIN_KINASE_ST"/>
    <property type="match status" value="1"/>
</dbReference>
<evidence type="ECO:0000256" key="2">
    <source>
        <dbReference type="ARBA" id="ARBA00022679"/>
    </source>
</evidence>
<dbReference type="Proteomes" id="UP001608902">
    <property type="component" value="Unassembled WGS sequence"/>
</dbReference>
<evidence type="ECO:0000259" key="9">
    <source>
        <dbReference type="PROSITE" id="PS50011"/>
    </source>
</evidence>
<reference evidence="10 11" key="1">
    <citation type="submission" date="2024-08" db="EMBL/GenBank/DDBJ databases">
        <title>Gnathostoma spinigerum genome.</title>
        <authorList>
            <person name="Gonzalez-Bertolin B."/>
            <person name="Monzon S."/>
            <person name="Zaballos A."/>
            <person name="Jimenez P."/>
            <person name="Dekumyoy P."/>
            <person name="Varona S."/>
            <person name="Cuesta I."/>
            <person name="Sumanam S."/>
            <person name="Adisakwattana P."/>
            <person name="Gasser R.B."/>
            <person name="Hernandez-Gonzalez A."/>
            <person name="Young N.D."/>
            <person name="Perteguer M.J."/>
        </authorList>
    </citation>
    <scope>NUCLEOTIDE SEQUENCE [LARGE SCALE GENOMIC DNA]</scope>
    <source>
        <strain evidence="10">AL3</strain>
        <tissue evidence="10">Liver</tissue>
    </source>
</reference>
<dbReference type="FunFam" id="1.10.510.10:FF:000698">
    <property type="entry name" value="Serine/threonine-protein kinase tousled-like 1"/>
    <property type="match status" value="1"/>
</dbReference>
<dbReference type="Pfam" id="PF00069">
    <property type="entry name" value="Pkinase"/>
    <property type="match status" value="1"/>
</dbReference>
<feature type="compositionally biased region" description="Polar residues" evidence="8">
    <location>
        <begin position="361"/>
        <end position="379"/>
    </location>
</feature>
<dbReference type="PROSITE" id="PS00107">
    <property type="entry name" value="PROTEIN_KINASE_ATP"/>
    <property type="match status" value="1"/>
</dbReference>
<keyword evidence="2" id="KW-0808">Transferase</keyword>
<keyword evidence="3 6" id="KW-0547">Nucleotide-binding</keyword>
<feature type="compositionally biased region" description="Low complexity" evidence="8">
    <location>
        <begin position="178"/>
        <end position="191"/>
    </location>
</feature>
<evidence type="ECO:0000256" key="8">
    <source>
        <dbReference type="SAM" id="MobiDB-lite"/>
    </source>
</evidence>
<feature type="compositionally biased region" description="Low complexity" evidence="8">
    <location>
        <begin position="209"/>
        <end position="224"/>
    </location>
</feature>
<dbReference type="PANTHER" id="PTHR22974">
    <property type="entry name" value="MIXED LINEAGE PROTEIN KINASE"/>
    <property type="match status" value="1"/>
</dbReference>
<feature type="compositionally biased region" description="Polar residues" evidence="8">
    <location>
        <begin position="758"/>
        <end position="770"/>
    </location>
</feature>
<dbReference type="GO" id="GO:0005524">
    <property type="term" value="F:ATP binding"/>
    <property type="evidence" value="ECO:0007669"/>
    <property type="project" value="UniProtKB-UniRule"/>
</dbReference>
<keyword evidence="1" id="KW-0723">Serine/threonine-protein kinase</keyword>
<dbReference type="InterPro" id="IPR011009">
    <property type="entry name" value="Kinase-like_dom_sf"/>
</dbReference>
<feature type="region of interest" description="Disordered" evidence="8">
    <location>
        <begin position="350"/>
        <end position="397"/>
    </location>
</feature>
<gene>
    <name evidence="10" type="ORF">AB6A40_003487</name>
</gene>
<feature type="binding site" evidence="6">
    <location>
        <position position="504"/>
    </location>
    <ligand>
        <name>ATP</name>
        <dbReference type="ChEBI" id="CHEBI:30616"/>
    </ligand>
</feature>
<organism evidence="10 11">
    <name type="scientific">Gnathostoma spinigerum</name>
    <dbReference type="NCBI Taxonomy" id="75299"/>
    <lineage>
        <taxon>Eukaryota</taxon>
        <taxon>Metazoa</taxon>
        <taxon>Ecdysozoa</taxon>
        <taxon>Nematoda</taxon>
        <taxon>Chromadorea</taxon>
        <taxon>Rhabditida</taxon>
        <taxon>Spirurina</taxon>
        <taxon>Gnathostomatomorpha</taxon>
        <taxon>Gnathostomatoidea</taxon>
        <taxon>Gnathostomatidae</taxon>
        <taxon>Gnathostoma</taxon>
    </lineage>
</organism>
<comment type="caution">
    <text evidence="10">The sequence shown here is derived from an EMBL/GenBank/DDBJ whole genome shotgun (WGS) entry which is preliminary data.</text>
</comment>
<feature type="compositionally biased region" description="Polar residues" evidence="8">
    <location>
        <begin position="104"/>
        <end position="113"/>
    </location>
</feature>
<dbReference type="InterPro" id="IPR008271">
    <property type="entry name" value="Ser/Thr_kinase_AS"/>
</dbReference>
<dbReference type="CDD" id="cd13990">
    <property type="entry name" value="STKc_TLK"/>
    <property type="match status" value="1"/>
</dbReference>
<dbReference type="Gene3D" id="1.10.510.10">
    <property type="entry name" value="Transferase(Phosphotransferase) domain 1"/>
    <property type="match status" value="1"/>
</dbReference>
<dbReference type="AlphaFoldDB" id="A0ABD6E9Q5"/>
<accession>A0ABD6E9Q5</accession>
<feature type="coiled-coil region" evidence="7">
    <location>
        <begin position="248"/>
        <end position="282"/>
    </location>
</feature>
<feature type="region of interest" description="Disordered" evidence="8">
    <location>
        <begin position="100"/>
        <end position="191"/>
    </location>
</feature>
<keyword evidence="11" id="KW-1185">Reference proteome</keyword>